<name>A0A7T2TH13_9MICO</name>
<dbReference type="AlphaFoldDB" id="A0A7T2TH13"/>
<dbReference type="EMBL" id="CP065682">
    <property type="protein sequence ID" value="QPS33621.1"/>
    <property type="molecule type" value="Genomic_DNA"/>
</dbReference>
<sequence length="74" mass="8503">MAGEEHLFRERPDKHRLNRRNFARTRYAAAELANGDPGVMFTVDGRIVVLSKAETIRFATNLIDLLERRPLGHD</sequence>
<reference evidence="1 2" key="1">
    <citation type="submission" date="2020-12" db="EMBL/GenBank/DDBJ databases">
        <title>FDA dAtabase for Regulatory Grade micrObial Sequences (FDA-ARGOS): Supporting development and validation of Infectious Disease Dx tests.</title>
        <authorList>
            <person name="Sproer C."/>
            <person name="Gronow S."/>
            <person name="Severitt S."/>
            <person name="Schroder I."/>
            <person name="Tallon L."/>
            <person name="Sadzewicz L."/>
            <person name="Zhao X."/>
            <person name="Boylan J."/>
            <person name="Ott S."/>
            <person name="Bowen H."/>
            <person name="Vavikolanu K."/>
            <person name="Mehta A."/>
            <person name="Aluvathingal J."/>
            <person name="Nadendla S."/>
            <person name="Lowell S."/>
            <person name="Myers T."/>
            <person name="Yan Y."/>
            <person name="Sichtig H."/>
        </authorList>
    </citation>
    <scope>NUCLEOTIDE SEQUENCE [LARGE SCALE GENOMIC DNA]</scope>
    <source>
        <strain evidence="1 2">FDAARGOS_902</strain>
    </source>
</reference>
<proteinExistence type="predicted"/>
<organism evidence="1 2">
    <name type="scientific">Brevibacterium casei</name>
    <dbReference type="NCBI Taxonomy" id="33889"/>
    <lineage>
        <taxon>Bacteria</taxon>
        <taxon>Bacillati</taxon>
        <taxon>Actinomycetota</taxon>
        <taxon>Actinomycetes</taxon>
        <taxon>Micrococcales</taxon>
        <taxon>Brevibacteriaceae</taxon>
        <taxon>Brevibacterium</taxon>
    </lineage>
</organism>
<accession>A0A7T2TH13</accession>
<dbReference type="RefSeq" id="WP_197932010.1">
    <property type="nucleotide sequence ID" value="NZ_CP065682.1"/>
</dbReference>
<evidence type="ECO:0000313" key="2">
    <source>
        <dbReference type="Proteomes" id="UP000594979"/>
    </source>
</evidence>
<dbReference type="KEGG" id="bcau:I6G59_17130"/>
<protein>
    <submittedName>
        <fullName evidence="1">Uncharacterized protein</fullName>
    </submittedName>
</protein>
<evidence type="ECO:0000313" key="1">
    <source>
        <dbReference type="EMBL" id="QPS33621.1"/>
    </source>
</evidence>
<gene>
    <name evidence="1" type="ORF">I6G59_17130</name>
</gene>
<dbReference type="Proteomes" id="UP000594979">
    <property type="component" value="Chromosome"/>
</dbReference>